<dbReference type="InterPro" id="IPR011777">
    <property type="entry name" value="Geranylgeranyl_Rdtase_fam"/>
</dbReference>
<dbReference type="Pfam" id="PF01494">
    <property type="entry name" value="FAD_binding_3"/>
    <property type="match status" value="1"/>
</dbReference>
<accession>A0A6J6C4J0</accession>
<feature type="domain" description="FAD-binding" evidence="1">
    <location>
        <begin position="11"/>
        <end position="307"/>
    </location>
</feature>
<dbReference type="InterPro" id="IPR002938">
    <property type="entry name" value="FAD-bd"/>
</dbReference>
<dbReference type="Gene3D" id="3.50.50.60">
    <property type="entry name" value="FAD/NAD(P)-binding domain"/>
    <property type="match status" value="1"/>
</dbReference>
<dbReference type="PANTHER" id="PTHR42685:SF22">
    <property type="entry name" value="CONDITIONED MEDIUM FACTOR RECEPTOR 1"/>
    <property type="match status" value="1"/>
</dbReference>
<dbReference type="PANTHER" id="PTHR42685">
    <property type="entry name" value="GERANYLGERANYL DIPHOSPHATE REDUCTASE"/>
    <property type="match status" value="1"/>
</dbReference>
<dbReference type="GO" id="GO:0016628">
    <property type="term" value="F:oxidoreductase activity, acting on the CH-CH group of donors, NAD or NADP as acceptor"/>
    <property type="evidence" value="ECO:0007669"/>
    <property type="project" value="InterPro"/>
</dbReference>
<dbReference type="InterPro" id="IPR050407">
    <property type="entry name" value="Geranylgeranyl_reductase"/>
</dbReference>
<proteinExistence type="predicted"/>
<evidence type="ECO:0000313" key="2">
    <source>
        <dbReference type="EMBL" id="CAB4545208.1"/>
    </source>
</evidence>
<name>A0A6J6C4J0_9ZZZZ</name>
<gene>
    <name evidence="2" type="ORF">UFOPK1421_00908</name>
</gene>
<dbReference type="SUPFAM" id="SSF51905">
    <property type="entry name" value="FAD/NAD(P)-binding domain"/>
    <property type="match status" value="1"/>
</dbReference>
<reference evidence="2" key="1">
    <citation type="submission" date="2020-05" db="EMBL/GenBank/DDBJ databases">
        <authorList>
            <person name="Chiriac C."/>
            <person name="Salcher M."/>
            <person name="Ghai R."/>
            <person name="Kavagutti S V."/>
        </authorList>
    </citation>
    <scope>NUCLEOTIDE SEQUENCE</scope>
</reference>
<organism evidence="2">
    <name type="scientific">freshwater metagenome</name>
    <dbReference type="NCBI Taxonomy" id="449393"/>
    <lineage>
        <taxon>unclassified sequences</taxon>
        <taxon>metagenomes</taxon>
        <taxon>ecological metagenomes</taxon>
    </lineage>
</organism>
<protein>
    <submittedName>
        <fullName evidence="2">Unannotated protein</fullName>
    </submittedName>
</protein>
<evidence type="ECO:0000259" key="1">
    <source>
        <dbReference type="Pfam" id="PF01494"/>
    </source>
</evidence>
<dbReference type="NCBIfam" id="TIGR02032">
    <property type="entry name" value="GG-red-SF"/>
    <property type="match status" value="1"/>
</dbReference>
<sequence length="411" mass="45225">MTLDGQKTSSDCDLLIVGAGPAGIAAAITATRAGLHVIVIDKAQFPRDKCCGDGLTTLALRELEKLNFDPATVPSWFDVEAAWLRSPSGREVCVPLPSNGKFAAVTPRLELDNALLTQARDEGITVIENCAYESLSVNSEQLFISVRANDELRVFRSTWLIAADGMWSPVRKSLGLSEPGYLGEWHAFRQYASNVTGTAAQRLIIWFDADLLPGYAWSFPLPGNRANIGLALLRDGKRRIGDMKDVWTDLLQREHVVEALGPNFVLDDRHTAWPIPARIDQAMTASGRVLFVGDAVMATDVLTGEGIGQALLTGSLAAQAIVAGGEPAAVRQRYEMSVTDHLLADHRMSVRLSNVLSHRRGARGAIALLAHAGQRGRQYFARWMFEDEPRGIALTPRRWHRRLFRQHGPYR</sequence>
<dbReference type="GO" id="GO:0071949">
    <property type="term" value="F:FAD binding"/>
    <property type="evidence" value="ECO:0007669"/>
    <property type="project" value="InterPro"/>
</dbReference>
<dbReference type="EMBL" id="CAEZSL010000089">
    <property type="protein sequence ID" value="CAB4545208.1"/>
    <property type="molecule type" value="Genomic_DNA"/>
</dbReference>
<dbReference type="InterPro" id="IPR036188">
    <property type="entry name" value="FAD/NAD-bd_sf"/>
</dbReference>
<dbReference type="PRINTS" id="PR00420">
    <property type="entry name" value="RNGMNOXGNASE"/>
</dbReference>
<dbReference type="AlphaFoldDB" id="A0A6J6C4J0"/>